<reference evidence="1 2" key="2">
    <citation type="submission" date="2014-10" db="EMBL/GenBank/DDBJ databases">
        <title>Paracoccus sanguinis sp. nov., isolated from clinical specimens of New York State patients.</title>
        <authorList>
            <person name="Mingle L.A."/>
            <person name="Cole J.A."/>
            <person name="Lapierre P."/>
            <person name="Musser K.A."/>
        </authorList>
    </citation>
    <scope>NUCLEOTIDE SEQUENCE [LARGE SCALE GENOMIC DNA]</scope>
    <source>
        <strain evidence="1 2">5503</strain>
    </source>
</reference>
<sequence length="322" mass="35536">MSNDYIIGSVIPIQTRNGNQGTLALEDIPHLPVGAKFTVNALDDEIPWLIPGTALDVLPIEDDSVFGDDDHVSNQQDAYDGPFYGGKASDMIADLCRDLADLSKLGRRGHFTRERMATWFVHYWVAGGQVFGDRELPGWIDPSEAIAVSLAPIADLPAGAVSEEDIARVIAEPIRQAVLKLGGADVYAEMLDERRLMNGLKGVPEFVPYYQGETGALIFPVCDDIEHWLDTGRHTLDEVASWWVHYWVHEDQVVGDYQLPRGVDPSSVISVSLEPIREIPPQHIDGHWIARAIGQSIREAVMRLGAPDLEPDYLDAIGQGRP</sequence>
<reference evidence="1 2" key="1">
    <citation type="submission" date="2014-09" db="EMBL/GenBank/DDBJ databases">
        <authorList>
            <person name="McGinnis J.M."/>
            <person name="Wolfgang W.J."/>
        </authorList>
    </citation>
    <scope>NUCLEOTIDE SEQUENCE [LARGE SCALE GENOMIC DNA]</scope>
    <source>
        <strain evidence="1 2">5503</strain>
    </source>
</reference>
<evidence type="ECO:0000313" key="2">
    <source>
        <dbReference type="Proteomes" id="UP000029858"/>
    </source>
</evidence>
<evidence type="ECO:0000313" key="1">
    <source>
        <dbReference type="EMBL" id="KGJ23732.1"/>
    </source>
</evidence>
<dbReference type="RefSeq" id="WP_036706242.1">
    <property type="nucleotide sequence ID" value="NZ_JRKQ01000001.1"/>
</dbReference>
<comment type="caution">
    <text evidence="1">The sequence shown here is derived from an EMBL/GenBank/DDBJ whole genome shotgun (WGS) entry which is preliminary data.</text>
</comment>
<proteinExistence type="predicted"/>
<dbReference type="AlphaFoldDB" id="A0A099GMG1"/>
<protein>
    <submittedName>
        <fullName evidence="1">Uncharacterized protein</fullName>
    </submittedName>
</protein>
<dbReference type="EMBL" id="JRKQ01000001">
    <property type="protein sequence ID" value="KGJ23732.1"/>
    <property type="molecule type" value="Genomic_DNA"/>
</dbReference>
<gene>
    <name evidence="1" type="ORF">IX56_00160</name>
</gene>
<name>A0A099GMG1_9RHOB</name>
<accession>A0A099GMG1</accession>
<dbReference type="Proteomes" id="UP000029858">
    <property type="component" value="Unassembled WGS sequence"/>
</dbReference>
<organism evidence="1 2">
    <name type="scientific">Paracoccus sanguinis</name>
    <dbReference type="NCBI Taxonomy" id="1545044"/>
    <lineage>
        <taxon>Bacteria</taxon>
        <taxon>Pseudomonadati</taxon>
        <taxon>Pseudomonadota</taxon>
        <taxon>Alphaproteobacteria</taxon>
        <taxon>Rhodobacterales</taxon>
        <taxon>Paracoccaceae</taxon>
        <taxon>Paracoccus</taxon>
    </lineage>
</organism>